<evidence type="ECO:0000256" key="1">
    <source>
        <dbReference type="SAM" id="Phobius"/>
    </source>
</evidence>
<evidence type="ECO:0000313" key="2">
    <source>
        <dbReference type="EMBL" id="XAH75107.1"/>
    </source>
</evidence>
<organism evidence="2 3">
    <name type="scientific">Kineothrix sedimenti</name>
    <dbReference type="NCBI Taxonomy" id="3123317"/>
    <lineage>
        <taxon>Bacteria</taxon>
        <taxon>Bacillati</taxon>
        <taxon>Bacillota</taxon>
        <taxon>Clostridia</taxon>
        <taxon>Lachnospirales</taxon>
        <taxon>Lachnospiraceae</taxon>
        <taxon>Kineothrix</taxon>
    </lineage>
</organism>
<dbReference type="RefSeq" id="WP_342758670.1">
    <property type="nucleotide sequence ID" value="NZ_CP146256.1"/>
</dbReference>
<feature type="transmembrane region" description="Helical" evidence="1">
    <location>
        <begin position="219"/>
        <end position="236"/>
    </location>
</feature>
<protein>
    <recommendedName>
        <fullName evidence="4">Glycosyltransferase RgtA/B/C/D-like domain-containing protein</fullName>
    </recommendedName>
</protein>
<keyword evidence="3" id="KW-1185">Reference proteome</keyword>
<evidence type="ECO:0008006" key="4">
    <source>
        <dbReference type="Google" id="ProtNLM"/>
    </source>
</evidence>
<feature type="transmembrane region" description="Helical" evidence="1">
    <location>
        <begin position="332"/>
        <end position="352"/>
    </location>
</feature>
<keyword evidence="1" id="KW-1133">Transmembrane helix</keyword>
<proteinExistence type="predicted"/>
<dbReference type="Proteomes" id="UP001451571">
    <property type="component" value="Chromosome"/>
</dbReference>
<feature type="transmembrane region" description="Helical" evidence="1">
    <location>
        <begin position="242"/>
        <end position="258"/>
    </location>
</feature>
<feature type="transmembrane region" description="Helical" evidence="1">
    <location>
        <begin position="7"/>
        <end position="30"/>
    </location>
</feature>
<reference evidence="2 3" key="1">
    <citation type="submission" date="2024-02" db="EMBL/GenBank/DDBJ databases">
        <title>Bacterial strain from lacustrine sediment.</title>
        <authorList>
            <person name="Petit C."/>
            <person name="Fadhlaoui K."/>
        </authorList>
    </citation>
    <scope>NUCLEOTIDE SEQUENCE [LARGE SCALE GENOMIC DNA]</scope>
    <source>
        <strain evidence="2 3">IPX-CK</strain>
    </source>
</reference>
<feature type="transmembrane region" description="Helical" evidence="1">
    <location>
        <begin position="397"/>
        <end position="419"/>
    </location>
</feature>
<accession>A0ABZ3EXX5</accession>
<keyword evidence="1" id="KW-0472">Membrane</keyword>
<feature type="transmembrane region" description="Helical" evidence="1">
    <location>
        <begin position="373"/>
        <end position="391"/>
    </location>
</feature>
<feature type="transmembrane region" description="Helical" evidence="1">
    <location>
        <begin position="146"/>
        <end position="164"/>
    </location>
</feature>
<feature type="transmembrane region" description="Helical" evidence="1">
    <location>
        <begin position="195"/>
        <end position="212"/>
    </location>
</feature>
<dbReference type="EMBL" id="CP146256">
    <property type="protein sequence ID" value="XAH75107.1"/>
    <property type="molecule type" value="Genomic_DNA"/>
</dbReference>
<gene>
    <name evidence="2" type="ORF">V6984_04850</name>
</gene>
<evidence type="ECO:0000313" key="3">
    <source>
        <dbReference type="Proteomes" id="UP001451571"/>
    </source>
</evidence>
<sequence>MKKMSVFIRLIELVICIIAGTLLILAVYILPTASMKENVARSSSVFDYEGIYPQLANGYKYTQLDNYTDSIMLGAAIYGEGGSLLDEAMNNYHIDCDDLSPTLALTNYANNADFDYYAVSYARYWHGYLVPLKIFLLFFEYTDFRVFNFIMQSILICIIVSLFYKNNIQKNLLAFGSALIVLNPLTAALSLQYSSIYYIILLSSIYLLYIYYKRQHLEFSHFCTLLFFTGVITSYLDLLTYPLSSFGILMTLYIILNNRINSKKHYVNDFMKGLITWGCGYFGMWMGKWSVGSLLLQSNIFSDALNQAMFRTSSSVGVVENTSRMDAIIKNFGVLMKWPFVGMGIMICLYFIKDLTFKKNRISNIFINEISTIVAFLLISVLPIMWFLVFANHSQEHYWFTYKILSISCFSLLSLLIFIKEKYVNDKQYTIGE</sequence>
<keyword evidence="1" id="KW-0812">Transmembrane</keyword>
<feature type="transmembrane region" description="Helical" evidence="1">
    <location>
        <begin position="270"/>
        <end position="287"/>
    </location>
</feature>
<name>A0ABZ3EXX5_9FIRM</name>